<evidence type="ECO:0000313" key="2">
    <source>
        <dbReference type="EMBL" id="CZT04014.1"/>
    </source>
</evidence>
<accession>A0A1E1L0I8</accession>
<dbReference type="SUPFAM" id="SSF56300">
    <property type="entry name" value="Metallo-dependent phosphatases"/>
    <property type="match status" value="1"/>
</dbReference>
<evidence type="ECO:0000313" key="3">
    <source>
        <dbReference type="Proteomes" id="UP000178912"/>
    </source>
</evidence>
<protein>
    <submittedName>
        <fullName evidence="2">Related to DNA repair exonuclease SIA1</fullName>
    </submittedName>
</protein>
<gene>
    <name evidence="2" type="ORF">RAG0_10607</name>
</gene>
<dbReference type="AlphaFoldDB" id="A0A1E1L0I8"/>
<dbReference type="PANTHER" id="PTHR32440:SF11">
    <property type="entry name" value="METALLOPHOSPHOESTERASE DOMAIN-CONTAINING PROTEIN"/>
    <property type="match status" value="1"/>
</dbReference>
<keyword evidence="2" id="KW-0269">Exonuclease</keyword>
<reference evidence="3" key="1">
    <citation type="submission" date="2016-03" db="EMBL/GenBank/DDBJ databases">
        <authorList>
            <person name="Guldener U."/>
        </authorList>
    </citation>
    <scope>NUCLEOTIDE SEQUENCE [LARGE SCALE GENOMIC DNA]</scope>
    <source>
        <strain evidence="3">04CH-RAC-A.6.1</strain>
    </source>
</reference>
<dbReference type="GO" id="GO:0005737">
    <property type="term" value="C:cytoplasm"/>
    <property type="evidence" value="ECO:0007669"/>
    <property type="project" value="TreeGrafter"/>
</dbReference>
<name>A0A1E1L0I8_9HELO</name>
<sequence length="386" mass="42968">MYLPDVVSRWLTATSLFTSRDSSKQSHQSLLRLNDQHEFRITIFADLHYGEEESGWGIDQDIKSTRVINAILDSEKSDFVVLNGDLITGENTLLENSTKYLDVVVAPLVERKIRWASTYGNHDSKFNLSRSALFKEEDKYALSYTQSSPSGVSGVTNYHIPIFAPEKDCDGTPLAILWFFDSQGGAPFQAESGPVTDWVDSSIVSWFTTERELLKKKYSRDIPSLAFVHIPPSAFLTVQNELLPNVGDESAHFPGLNDDVPLAVQGDGEQDVPFMQALVDTPGLHSVYSGHDHGDSWCANWPKGKGTGVSKPQLCFCKHSGYGGYGNWNRGARVVKLRFGGKDGREMDVESWVRMESGSLIQRVGLNETYGVDIYPPDNGEIEMNE</sequence>
<dbReference type="InterPro" id="IPR004843">
    <property type="entry name" value="Calcineurin-like_PHP"/>
</dbReference>
<organism evidence="2 3">
    <name type="scientific">Rhynchosporium agropyri</name>
    <dbReference type="NCBI Taxonomy" id="914238"/>
    <lineage>
        <taxon>Eukaryota</taxon>
        <taxon>Fungi</taxon>
        <taxon>Dikarya</taxon>
        <taxon>Ascomycota</taxon>
        <taxon>Pezizomycotina</taxon>
        <taxon>Leotiomycetes</taxon>
        <taxon>Helotiales</taxon>
        <taxon>Ploettnerulaceae</taxon>
        <taxon>Rhynchosporium</taxon>
    </lineage>
</organism>
<dbReference type="PANTHER" id="PTHR32440">
    <property type="entry name" value="PHOSPHATASE DCR2-RELATED-RELATED"/>
    <property type="match status" value="1"/>
</dbReference>
<dbReference type="Proteomes" id="UP000178912">
    <property type="component" value="Unassembled WGS sequence"/>
</dbReference>
<feature type="domain" description="Calcineurin-like phosphoesterase" evidence="1">
    <location>
        <begin position="39"/>
        <end position="294"/>
    </location>
</feature>
<dbReference type="Gene3D" id="3.60.21.10">
    <property type="match status" value="1"/>
</dbReference>
<proteinExistence type="predicted"/>
<dbReference type="CDD" id="cd07383">
    <property type="entry name" value="MPP_Dcr2"/>
    <property type="match status" value="1"/>
</dbReference>
<keyword evidence="2" id="KW-0378">Hydrolase</keyword>
<keyword evidence="2" id="KW-0540">Nuclease</keyword>
<dbReference type="OrthoDB" id="783096at2759"/>
<dbReference type="InterPro" id="IPR029052">
    <property type="entry name" value="Metallo-depent_PP-like"/>
</dbReference>
<dbReference type="GO" id="GO:0004527">
    <property type="term" value="F:exonuclease activity"/>
    <property type="evidence" value="ECO:0007669"/>
    <property type="project" value="UniProtKB-KW"/>
</dbReference>
<evidence type="ECO:0000259" key="1">
    <source>
        <dbReference type="Pfam" id="PF00149"/>
    </source>
</evidence>
<keyword evidence="3" id="KW-1185">Reference proteome</keyword>
<dbReference type="EMBL" id="FJUX01000066">
    <property type="protein sequence ID" value="CZT04014.1"/>
    <property type="molecule type" value="Genomic_DNA"/>
</dbReference>
<dbReference type="Pfam" id="PF00149">
    <property type="entry name" value="Metallophos"/>
    <property type="match status" value="1"/>
</dbReference>